<name>A0ABW5IP77_9BACT</name>
<evidence type="ECO:0000313" key="2">
    <source>
        <dbReference type="EMBL" id="MFD2515190.1"/>
    </source>
</evidence>
<accession>A0ABW5IP77</accession>
<dbReference type="Proteomes" id="UP001597544">
    <property type="component" value="Unassembled WGS sequence"/>
</dbReference>
<evidence type="ECO:0000256" key="1">
    <source>
        <dbReference type="SAM" id="Phobius"/>
    </source>
</evidence>
<comment type="caution">
    <text evidence="2">The sequence shown here is derived from an EMBL/GenBank/DDBJ whole genome shotgun (WGS) entry which is preliminary data.</text>
</comment>
<sequence>MAEINIERKKKPVWPWVLLLLLVALLAWGLYVLTNEPEEIEVEEIPETGMVVPAEAPQPLYSYVA</sequence>
<feature type="transmembrane region" description="Helical" evidence="1">
    <location>
        <begin position="12"/>
        <end position="33"/>
    </location>
</feature>
<reference evidence="3" key="1">
    <citation type="journal article" date="2019" name="Int. J. Syst. Evol. Microbiol.">
        <title>The Global Catalogue of Microorganisms (GCM) 10K type strain sequencing project: providing services to taxonomists for standard genome sequencing and annotation.</title>
        <authorList>
            <consortium name="The Broad Institute Genomics Platform"/>
            <consortium name="The Broad Institute Genome Sequencing Center for Infectious Disease"/>
            <person name="Wu L."/>
            <person name="Ma J."/>
        </authorList>
    </citation>
    <scope>NUCLEOTIDE SEQUENCE [LARGE SCALE GENOMIC DNA]</scope>
    <source>
        <strain evidence="3">KCTC 42498</strain>
    </source>
</reference>
<dbReference type="RefSeq" id="WP_377509417.1">
    <property type="nucleotide sequence ID" value="NZ_JBHULU010000021.1"/>
</dbReference>
<proteinExistence type="predicted"/>
<dbReference type="EMBL" id="JBHULU010000021">
    <property type="protein sequence ID" value="MFD2515190.1"/>
    <property type="molecule type" value="Genomic_DNA"/>
</dbReference>
<organism evidence="2 3">
    <name type="scientific">Pontibacter locisalis</name>
    <dbReference type="NCBI Taxonomy" id="1719035"/>
    <lineage>
        <taxon>Bacteria</taxon>
        <taxon>Pseudomonadati</taxon>
        <taxon>Bacteroidota</taxon>
        <taxon>Cytophagia</taxon>
        <taxon>Cytophagales</taxon>
        <taxon>Hymenobacteraceae</taxon>
        <taxon>Pontibacter</taxon>
    </lineage>
</organism>
<keyword evidence="1" id="KW-0812">Transmembrane</keyword>
<keyword evidence="1" id="KW-1133">Transmembrane helix</keyword>
<keyword evidence="3" id="KW-1185">Reference proteome</keyword>
<evidence type="ECO:0000313" key="3">
    <source>
        <dbReference type="Proteomes" id="UP001597544"/>
    </source>
</evidence>
<gene>
    <name evidence="2" type="ORF">ACFSRY_15055</name>
</gene>
<protein>
    <submittedName>
        <fullName evidence="2">Uncharacterized protein</fullName>
    </submittedName>
</protein>
<keyword evidence="1" id="KW-0472">Membrane</keyword>